<gene>
    <name evidence="5" type="ORF">DKT77_11030</name>
</gene>
<dbReference type="Gene3D" id="3.40.50.2300">
    <property type="match status" value="2"/>
</dbReference>
<dbReference type="InterPro" id="IPR010982">
    <property type="entry name" value="Lambda_DNA-bd_dom_sf"/>
</dbReference>
<keyword evidence="1" id="KW-0805">Transcription regulation</keyword>
<organism evidence="5 6">
    <name type="scientific">Meridianimarinicoccus roseus</name>
    <dbReference type="NCBI Taxonomy" id="2072018"/>
    <lineage>
        <taxon>Bacteria</taxon>
        <taxon>Pseudomonadati</taxon>
        <taxon>Pseudomonadota</taxon>
        <taxon>Alphaproteobacteria</taxon>
        <taxon>Rhodobacterales</taxon>
        <taxon>Paracoccaceae</taxon>
        <taxon>Meridianimarinicoccus</taxon>
    </lineage>
</organism>
<dbReference type="GO" id="GO:0003700">
    <property type="term" value="F:DNA-binding transcription factor activity"/>
    <property type="evidence" value="ECO:0007669"/>
    <property type="project" value="TreeGrafter"/>
</dbReference>
<keyword evidence="6" id="KW-1185">Reference proteome</keyword>
<feature type="domain" description="HTH lacI-type" evidence="4">
    <location>
        <begin position="17"/>
        <end position="73"/>
    </location>
</feature>
<dbReference type="InterPro" id="IPR028082">
    <property type="entry name" value="Peripla_BP_I"/>
</dbReference>
<dbReference type="AlphaFoldDB" id="A0A2V2LC09"/>
<protein>
    <recommendedName>
        <fullName evidence="4">HTH lacI-type domain-containing protein</fullName>
    </recommendedName>
</protein>
<dbReference type="PANTHER" id="PTHR30146">
    <property type="entry name" value="LACI-RELATED TRANSCRIPTIONAL REPRESSOR"/>
    <property type="match status" value="1"/>
</dbReference>
<dbReference type="Pfam" id="PF00356">
    <property type="entry name" value="LacI"/>
    <property type="match status" value="1"/>
</dbReference>
<dbReference type="Pfam" id="PF00532">
    <property type="entry name" value="Peripla_BP_1"/>
    <property type="match status" value="1"/>
</dbReference>
<dbReference type="GO" id="GO:0000976">
    <property type="term" value="F:transcription cis-regulatory region binding"/>
    <property type="evidence" value="ECO:0007669"/>
    <property type="project" value="TreeGrafter"/>
</dbReference>
<dbReference type="CDD" id="cd06267">
    <property type="entry name" value="PBP1_LacI_sugar_binding-like"/>
    <property type="match status" value="1"/>
</dbReference>
<keyword evidence="2" id="KW-0238">DNA-binding</keyword>
<dbReference type="Gene3D" id="1.10.260.40">
    <property type="entry name" value="lambda repressor-like DNA-binding domains"/>
    <property type="match status" value="1"/>
</dbReference>
<dbReference type="Proteomes" id="UP000245680">
    <property type="component" value="Unassembled WGS sequence"/>
</dbReference>
<dbReference type="InterPro" id="IPR001761">
    <property type="entry name" value="Peripla_BP/Lac1_sug-bd_dom"/>
</dbReference>
<dbReference type="PROSITE" id="PS50932">
    <property type="entry name" value="HTH_LACI_2"/>
    <property type="match status" value="1"/>
</dbReference>
<evidence type="ECO:0000313" key="6">
    <source>
        <dbReference type="Proteomes" id="UP000245680"/>
    </source>
</evidence>
<evidence type="ECO:0000256" key="1">
    <source>
        <dbReference type="ARBA" id="ARBA00023015"/>
    </source>
</evidence>
<evidence type="ECO:0000256" key="3">
    <source>
        <dbReference type="ARBA" id="ARBA00023163"/>
    </source>
</evidence>
<proteinExistence type="predicted"/>
<dbReference type="OrthoDB" id="8433438at2"/>
<reference evidence="5 6" key="1">
    <citation type="submission" date="2018-05" db="EMBL/GenBank/DDBJ databases">
        <title>Rhodobacteraceae gen. nov., sp. nov. isolated from sea water.</title>
        <authorList>
            <person name="Ren Y."/>
        </authorList>
    </citation>
    <scope>NUCLEOTIDE SEQUENCE [LARGE SCALE GENOMIC DNA]</scope>
    <source>
        <strain evidence="5 6">TG-679</strain>
    </source>
</reference>
<evidence type="ECO:0000256" key="2">
    <source>
        <dbReference type="ARBA" id="ARBA00023125"/>
    </source>
</evidence>
<dbReference type="EMBL" id="QGKU01000033">
    <property type="protein sequence ID" value="PWR02702.1"/>
    <property type="molecule type" value="Genomic_DNA"/>
</dbReference>
<accession>A0A2V2LC09</accession>
<evidence type="ECO:0000259" key="4">
    <source>
        <dbReference type="PROSITE" id="PS50932"/>
    </source>
</evidence>
<dbReference type="RefSeq" id="WP_109811751.1">
    <property type="nucleotide sequence ID" value="NZ_QGKU01000033.1"/>
</dbReference>
<dbReference type="InterPro" id="IPR000843">
    <property type="entry name" value="HTH_LacI"/>
</dbReference>
<dbReference type="PANTHER" id="PTHR30146:SF138">
    <property type="entry name" value="TRANSCRIPTIONAL REGULATORY PROTEIN"/>
    <property type="match status" value="1"/>
</dbReference>
<comment type="caution">
    <text evidence="5">The sequence shown here is derived from an EMBL/GenBank/DDBJ whole genome shotgun (WGS) entry which is preliminary data.</text>
</comment>
<keyword evidence="3" id="KW-0804">Transcription</keyword>
<dbReference type="SMART" id="SM00354">
    <property type="entry name" value="HTH_LACI"/>
    <property type="match status" value="1"/>
</dbReference>
<dbReference type="SUPFAM" id="SSF47413">
    <property type="entry name" value="lambda repressor-like DNA-binding domains"/>
    <property type="match status" value="1"/>
</dbReference>
<dbReference type="CDD" id="cd01392">
    <property type="entry name" value="HTH_LacI"/>
    <property type="match status" value="1"/>
</dbReference>
<evidence type="ECO:0000313" key="5">
    <source>
        <dbReference type="EMBL" id="PWR02702.1"/>
    </source>
</evidence>
<dbReference type="SUPFAM" id="SSF53822">
    <property type="entry name" value="Periplasmic binding protein-like I"/>
    <property type="match status" value="1"/>
</dbReference>
<name>A0A2V2LC09_9RHOB</name>
<sequence>MPDDKTAAPIRPRSARVKIADVAAAAGVHASTVSRVLRADRTGRVSPDVAARIRAVAHDLGYSANPLAAGMRTRSTRSVGVIVHDISDPVYPPILRGIERRMGQAGHMVVLGNTGYDPAAELAMLDQMAARMMDGVILGTTRRDDPVVARARGLGLPVVSVLRRTDAGLCSAVANDCAAGMRAMAQAVLEHGHRDIALIGAPQDLSTARDRHEGVTGALAAHGCPVPDDRIAFVPRMDVVQGRLAMQALLARRAHPPEAVIAVNDLVALGAVQACRDAGLDCPREISVTGYNDIPLLAMFDPPLASVAMDLTGIGAQAADLLLAHLADPALGPQLQIVPPVLRLRASLARRG</sequence>